<dbReference type="RefSeq" id="WP_216569774.1">
    <property type="nucleotide sequence ID" value="NZ_JAHLOQ010000022.1"/>
</dbReference>
<protein>
    <submittedName>
        <fullName evidence="1">IS1595 family transposase</fullName>
    </submittedName>
</protein>
<sequence>MFNKKHQGVFTTDDFESITKNLNKSDFESLISIIQYKVKSSYYKRNSLNLNDKSNNIHNNYLTCPKCGHSDSNKNGITNNRQRYICKNCRTTFDERSFSPLSNTKLSLDKWLNYCRFMIEGGTIKYCAEQVSVSVPTSFFMRHRILDILNLSLRNQTFKGIVYADEYNLNESFKGKSPKKSIDQERYFHNFEYRDLSQCVGWTFRNSNRLVKHPEKYVKLVQTKINTAIDKNGHVLTRIIENSYFKTSFLNSCNKVKYQNKLLYNITKYQNIVSNNDIKYQDMLFFFNDKLDKNATLCAFKGGLYSDVARKLNIKFKKANSRMSAPVYSVHHVFMYHIKLSHWLSNFHGVATKYLNNYLSWHCFLFMMKKYRGIKILNDLFIQFSTKNLAITKQQIQNRSIEFLF</sequence>
<evidence type="ECO:0000313" key="1">
    <source>
        <dbReference type="EMBL" id="MBU5336526.1"/>
    </source>
</evidence>
<dbReference type="EMBL" id="JAHLOQ010000022">
    <property type="protein sequence ID" value="MBU5336526.1"/>
    <property type="molecule type" value="Genomic_DNA"/>
</dbReference>
<gene>
    <name evidence="1" type="ORF">KQI20_08750</name>
</gene>
<name>A0ABS6DZ67_9FIRM</name>
<dbReference type="NCBIfam" id="NF033547">
    <property type="entry name" value="transpos_IS1595"/>
    <property type="match status" value="1"/>
</dbReference>
<organism evidence="1 2">
    <name type="scientific">Intestinibacter bartlettii</name>
    <dbReference type="NCBI Taxonomy" id="261299"/>
    <lineage>
        <taxon>Bacteria</taxon>
        <taxon>Bacillati</taxon>
        <taxon>Bacillota</taxon>
        <taxon>Clostridia</taxon>
        <taxon>Peptostreptococcales</taxon>
        <taxon>Peptostreptococcaceae</taxon>
        <taxon>Intestinibacter</taxon>
    </lineage>
</organism>
<keyword evidence="2" id="KW-1185">Reference proteome</keyword>
<comment type="caution">
    <text evidence="1">The sequence shown here is derived from an EMBL/GenBank/DDBJ whole genome shotgun (WGS) entry which is preliminary data.</text>
</comment>
<reference evidence="1 2" key="1">
    <citation type="submission" date="2021-06" db="EMBL/GenBank/DDBJ databases">
        <authorList>
            <person name="Sun Q."/>
            <person name="Li D."/>
        </authorList>
    </citation>
    <scope>NUCLEOTIDE SEQUENCE [LARGE SCALE GENOMIC DNA]</scope>
    <source>
        <strain evidence="1 2">N19</strain>
    </source>
</reference>
<accession>A0ABS6DZ67</accession>
<evidence type="ECO:0000313" key="2">
    <source>
        <dbReference type="Proteomes" id="UP001196301"/>
    </source>
</evidence>
<dbReference type="Proteomes" id="UP001196301">
    <property type="component" value="Unassembled WGS sequence"/>
</dbReference>
<proteinExistence type="predicted"/>